<reference evidence="1 2" key="1">
    <citation type="journal article" date="2020" name="IScience">
        <title>Genome Sequencing of the Endangered Kingdonia uniflora (Circaeasteraceae, Ranunculales) Reveals Potential Mechanisms of Evolutionary Specialization.</title>
        <authorList>
            <person name="Sun Y."/>
            <person name="Deng T."/>
            <person name="Zhang A."/>
            <person name="Moore M.J."/>
            <person name="Landis J.B."/>
            <person name="Lin N."/>
            <person name="Zhang H."/>
            <person name="Zhang X."/>
            <person name="Huang J."/>
            <person name="Zhang X."/>
            <person name="Sun H."/>
            <person name="Wang H."/>
        </authorList>
    </citation>
    <scope>NUCLEOTIDE SEQUENCE [LARGE SCALE GENOMIC DNA]</scope>
    <source>
        <strain evidence="1">TB1705</strain>
        <tissue evidence="1">Leaf</tissue>
    </source>
</reference>
<proteinExistence type="predicted"/>
<sequence>MKISYPTDFEIKNETNREISREVVPNVLPNHKNPYIIVGLFKIIPDFIQKHHLNFQSKYKQALGFKTKI</sequence>
<evidence type="ECO:0000313" key="1">
    <source>
        <dbReference type="EMBL" id="KAF6155224.1"/>
    </source>
</evidence>
<accession>A0A7J7MKA3</accession>
<gene>
    <name evidence="1" type="ORF">GIB67_019750</name>
</gene>
<organism evidence="1 2">
    <name type="scientific">Kingdonia uniflora</name>
    <dbReference type="NCBI Taxonomy" id="39325"/>
    <lineage>
        <taxon>Eukaryota</taxon>
        <taxon>Viridiplantae</taxon>
        <taxon>Streptophyta</taxon>
        <taxon>Embryophyta</taxon>
        <taxon>Tracheophyta</taxon>
        <taxon>Spermatophyta</taxon>
        <taxon>Magnoliopsida</taxon>
        <taxon>Ranunculales</taxon>
        <taxon>Circaeasteraceae</taxon>
        <taxon>Kingdonia</taxon>
    </lineage>
</organism>
<dbReference type="Proteomes" id="UP000541444">
    <property type="component" value="Unassembled WGS sequence"/>
</dbReference>
<comment type="caution">
    <text evidence="1">The sequence shown here is derived from an EMBL/GenBank/DDBJ whole genome shotgun (WGS) entry which is preliminary data.</text>
</comment>
<dbReference type="AlphaFoldDB" id="A0A7J7MKA3"/>
<dbReference type="EMBL" id="JACGCM010001428">
    <property type="protein sequence ID" value="KAF6155224.1"/>
    <property type="molecule type" value="Genomic_DNA"/>
</dbReference>
<name>A0A7J7MKA3_9MAGN</name>
<keyword evidence="2" id="KW-1185">Reference proteome</keyword>
<evidence type="ECO:0000313" key="2">
    <source>
        <dbReference type="Proteomes" id="UP000541444"/>
    </source>
</evidence>
<protein>
    <submittedName>
        <fullName evidence="1">Uncharacterized protein</fullName>
    </submittedName>
</protein>